<feature type="domain" description="Helicase C-terminal" evidence="6">
    <location>
        <begin position="294"/>
        <end position="487"/>
    </location>
</feature>
<dbReference type="SMART" id="SM00487">
    <property type="entry name" value="DEXDc"/>
    <property type="match status" value="1"/>
</dbReference>
<dbReference type="Pfam" id="PF00271">
    <property type="entry name" value="Helicase_C"/>
    <property type="match status" value="1"/>
</dbReference>
<keyword evidence="3" id="KW-0347">Helicase</keyword>
<dbReference type="Pfam" id="PF08148">
    <property type="entry name" value="DSHCT"/>
    <property type="match status" value="1"/>
</dbReference>
<dbReference type="EMBL" id="MN739743">
    <property type="protein sequence ID" value="QHT24175.1"/>
    <property type="molecule type" value="Genomic_DNA"/>
</dbReference>
<dbReference type="Pfam" id="PF00270">
    <property type="entry name" value="DEAD"/>
    <property type="match status" value="1"/>
</dbReference>
<evidence type="ECO:0000256" key="2">
    <source>
        <dbReference type="ARBA" id="ARBA00022801"/>
    </source>
</evidence>
<feature type="domain" description="Helicase ATP-binding" evidence="5">
    <location>
        <begin position="37"/>
        <end position="210"/>
    </location>
</feature>
<dbReference type="Gene3D" id="1.10.3380.30">
    <property type="match status" value="1"/>
</dbReference>
<dbReference type="InterPro" id="IPR011545">
    <property type="entry name" value="DEAD/DEAH_box_helicase_dom"/>
</dbReference>
<dbReference type="GO" id="GO:0005524">
    <property type="term" value="F:ATP binding"/>
    <property type="evidence" value="ECO:0007669"/>
    <property type="project" value="UniProtKB-KW"/>
</dbReference>
<evidence type="ECO:0000256" key="3">
    <source>
        <dbReference type="ARBA" id="ARBA00022806"/>
    </source>
</evidence>
<dbReference type="PANTHER" id="PTHR12131:SF1">
    <property type="entry name" value="ATP-DEPENDENT RNA HELICASE SUPV3L1, MITOCHONDRIAL-RELATED"/>
    <property type="match status" value="1"/>
</dbReference>
<evidence type="ECO:0000256" key="4">
    <source>
        <dbReference type="ARBA" id="ARBA00022840"/>
    </source>
</evidence>
<dbReference type="SMART" id="SM00490">
    <property type="entry name" value="HELICc"/>
    <property type="match status" value="1"/>
</dbReference>
<dbReference type="InterPro" id="IPR014001">
    <property type="entry name" value="Helicase_ATP-bd"/>
</dbReference>
<dbReference type="InterPro" id="IPR012961">
    <property type="entry name" value="Ski2/MTR4_C"/>
</dbReference>
<dbReference type="InterPro" id="IPR001650">
    <property type="entry name" value="Helicase_C-like"/>
</dbReference>
<dbReference type="GO" id="GO:0055087">
    <property type="term" value="C:Ski complex"/>
    <property type="evidence" value="ECO:0007669"/>
    <property type="project" value="TreeGrafter"/>
</dbReference>
<accession>A0A6C0E9W1</accession>
<keyword evidence="1" id="KW-0547">Nucleotide-binding</keyword>
<dbReference type="Gene3D" id="3.40.50.300">
    <property type="entry name" value="P-loop containing nucleotide triphosphate hydrolases"/>
    <property type="match status" value="2"/>
</dbReference>
<dbReference type="PROSITE" id="PS51194">
    <property type="entry name" value="HELICASE_CTER"/>
    <property type="match status" value="1"/>
</dbReference>
<dbReference type="PANTHER" id="PTHR12131">
    <property type="entry name" value="ATP-DEPENDENT RNA AND DNA HELICASE"/>
    <property type="match status" value="1"/>
</dbReference>
<dbReference type="CDD" id="cd18795">
    <property type="entry name" value="SF2_C_Ski2"/>
    <property type="match status" value="1"/>
</dbReference>
<dbReference type="SMART" id="SM01142">
    <property type="entry name" value="DSHCT"/>
    <property type="match status" value="1"/>
</dbReference>
<dbReference type="GO" id="GO:0004386">
    <property type="term" value="F:helicase activity"/>
    <property type="evidence" value="ECO:0007669"/>
    <property type="project" value="UniProtKB-KW"/>
</dbReference>
<keyword evidence="4" id="KW-0067">ATP-binding</keyword>
<dbReference type="PROSITE" id="PS51192">
    <property type="entry name" value="HELICASE_ATP_BIND_1"/>
    <property type="match status" value="1"/>
</dbReference>
<dbReference type="AlphaFoldDB" id="A0A6C0E9W1"/>
<dbReference type="GO" id="GO:0003676">
    <property type="term" value="F:nucleic acid binding"/>
    <property type="evidence" value="ECO:0007669"/>
    <property type="project" value="InterPro"/>
</dbReference>
<dbReference type="SUPFAM" id="SSF52540">
    <property type="entry name" value="P-loop containing nucleoside triphosphate hydrolases"/>
    <property type="match status" value="1"/>
</dbReference>
<keyword evidence="2" id="KW-0378">Hydrolase</keyword>
<organism evidence="7">
    <name type="scientific">viral metagenome</name>
    <dbReference type="NCBI Taxonomy" id="1070528"/>
    <lineage>
        <taxon>unclassified sequences</taxon>
        <taxon>metagenomes</taxon>
        <taxon>organismal metagenomes</taxon>
    </lineage>
</organism>
<evidence type="ECO:0000313" key="7">
    <source>
        <dbReference type="EMBL" id="QHT24175.1"/>
    </source>
</evidence>
<dbReference type="GO" id="GO:0070478">
    <property type="term" value="P:nuclear-transcribed mRNA catabolic process, 3'-5' exonucleolytic nonsense-mediated decay"/>
    <property type="evidence" value="ECO:0007669"/>
    <property type="project" value="TreeGrafter"/>
</dbReference>
<sequence>MLHIPNAMVAPSAEHWPPEELALPTKYELDPFQKHAVLGIHAGDHVFVTAKTGSGKTFVGEYLIAYCLARGQRVFYTTPIKSLSNQKYHDLKKLFSGASVGILTGDIKMCPDAQIVVMTAEILRNLFIKRGTATEGVGLTAAVSLEGVGGIVMDEVHYIQDPDRGHVWEETLVLAKGAVEKGLKLVLLSATLPSAESLAGWLATLHQHRTVLLSTTYRIVPLVHGVLNADMTVMPLLRTDGTWINDSYAGWLRDRKSVADAALAYKKAVDARARDGYAGGPPSGKVRVEDPVSRFHRMLAWLGESKQLPALFFIFSRRECERYAALVTGSLLDSSEAAAATHIIDFHLSRFRGTLGQSPQYHTIRGLLIRGIAFHHSGLQPLLKEIVEILFSRGYVRALFATETFSVGLNMPTKTVVFLELEKFCDGNAGKRLLRPDEYIQMAGRAGRRGLDTQGLVLYEPMRAPVDIGELRGLLTGALPPLQSRMRFHYDFILKNLLTSGIDIVNQSYWAQQQRDLRASVSKDITRLEARIATLAALLTPAEEQALTEKAALEAEITGSVNAKRKKAVAALNRWTLANDEKRLAAAADTFKELAVVRAEAATLTATVVRWDAAPLLSVKPLEACLREWGFLSHETAALTTLGLCASETAESHLILMPLLAASGRCDDLTATEVACVLAGFLQEGGDESTIEDTGLSHEAKEVLYWIGDQRRACLAAEDRHGVASPTAFWKLTPLWVSVVAASLGGATLSEIAATHGLFEGNIQRALLRVANILDEWSAIATIRCDLAMLEKMRNLRLGEITDSLYLHL</sequence>
<dbReference type="InterPro" id="IPR050699">
    <property type="entry name" value="RNA-DNA_Helicase"/>
</dbReference>
<protein>
    <recommendedName>
        <fullName evidence="8">Helicase</fullName>
    </recommendedName>
</protein>
<evidence type="ECO:0000259" key="6">
    <source>
        <dbReference type="PROSITE" id="PS51194"/>
    </source>
</evidence>
<evidence type="ECO:0000259" key="5">
    <source>
        <dbReference type="PROSITE" id="PS51192"/>
    </source>
</evidence>
<proteinExistence type="predicted"/>
<dbReference type="InterPro" id="IPR027417">
    <property type="entry name" value="P-loop_NTPase"/>
</dbReference>
<evidence type="ECO:0008006" key="8">
    <source>
        <dbReference type="Google" id="ProtNLM"/>
    </source>
</evidence>
<evidence type="ECO:0000256" key="1">
    <source>
        <dbReference type="ARBA" id="ARBA00022741"/>
    </source>
</evidence>
<name>A0A6C0E9W1_9ZZZZ</name>
<reference evidence="7" key="1">
    <citation type="journal article" date="2020" name="Nature">
        <title>Giant virus diversity and host interactions through global metagenomics.</title>
        <authorList>
            <person name="Schulz F."/>
            <person name="Roux S."/>
            <person name="Paez-Espino D."/>
            <person name="Jungbluth S."/>
            <person name="Walsh D.A."/>
            <person name="Denef V.J."/>
            <person name="McMahon K.D."/>
            <person name="Konstantinidis K.T."/>
            <person name="Eloe-Fadrosh E.A."/>
            <person name="Kyrpides N.C."/>
            <person name="Woyke T."/>
        </authorList>
    </citation>
    <scope>NUCLEOTIDE SEQUENCE</scope>
    <source>
        <strain evidence="7">GVMAG-M-3300023179-138</strain>
    </source>
</reference>
<dbReference type="GO" id="GO:0016787">
    <property type="term" value="F:hydrolase activity"/>
    <property type="evidence" value="ECO:0007669"/>
    <property type="project" value="UniProtKB-KW"/>
</dbReference>